<reference evidence="1" key="2">
    <citation type="submission" date="2023-04" db="EMBL/GenBank/DDBJ databases">
        <authorList>
            <person name="Bu L."/>
            <person name="Lu L."/>
            <person name="Laidemitt M.R."/>
            <person name="Zhang S.M."/>
            <person name="Mutuku M."/>
            <person name="Mkoji G."/>
            <person name="Steinauer M."/>
            <person name="Loker E.S."/>
        </authorList>
    </citation>
    <scope>NUCLEOTIDE SEQUENCE</scope>
    <source>
        <strain evidence="1">KasaAsao</strain>
        <tissue evidence="1">Whole Snail</tissue>
    </source>
</reference>
<evidence type="ECO:0000313" key="1">
    <source>
        <dbReference type="EMBL" id="KAK0058929.1"/>
    </source>
</evidence>
<organism evidence="1 2">
    <name type="scientific">Biomphalaria pfeifferi</name>
    <name type="common">Bloodfluke planorb</name>
    <name type="synonym">Freshwater snail</name>
    <dbReference type="NCBI Taxonomy" id="112525"/>
    <lineage>
        <taxon>Eukaryota</taxon>
        <taxon>Metazoa</taxon>
        <taxon>Spiralia</taxon>
        <taxon>Lophotrochozoa</taxon>
        <taxon>Mollusca</taxon>
        <taxon>Gastropoda</taxon>
        <taxon>Heterobranchia</taxon>
        <taxon>Euthyneura</taxon>
        <taxon>Panpulmonata</taxon>
        <taxon>Hygrophila</taxon>
        <taxon>Lymnaeoidea</taxon>
        <taxon>Planorbidae</taxon>
        <taxon>Biomphalaria</taxon>
    </lineage>
</organism>
<keyword evidence="2" id="KW-1185">Reference proteome</keyword>
<name>A0AAD8BSE2_BIOPF</name>
<protein>
    <submittedName>
        <fullName evidence="1">Uncharacterized protein</fullName>
    </submittedName>
</protein>
<accession>A0AAD8BSE2</accession>
<gene>
    <name evidence="1" type="ORF">Bpfe_011539</name>
</gene>
<evidence type="ECO:0000313" key="2">
    <source>
        <dbReference type="Proteomes" id="UP001233172"/>
    </source>
</evidence>
<sequence>MATKQPDNLSIRHGNKATYHLMTLALDMATKQPDNLSVRHGNKATFHLITLELGIRLRIHYQALFREDYFS</sequence>
<comment type="caution">
    <text evidence="1">The sequence shown here is derived from an EMBL/GenBank/DDBJ whole genome shotgun (WGS) entry which is preliminary data.</text>
</comment>
<dbReference type="EMBL" id="JASAOG010000045">
    <property type="protein sequence ID" value="KAK0058929.1"/>
    <property type="molecule type" value="Genomic_DNA"/>
</dbReference>
<dbReference type="AlphaFoldDB" id="A0AAD8BSE2"/>
<proteinExistence type="predicted"/>
<reference evidence="1" key="1">
    <citation type="journal article" date="2023" name="PLoS Negl. Trop. Dis.">
        <title>A genome sequence for Biomphalaria pfeifferi, the major vector snail for the human-infecting parasite Schistosoma mansoni.</title>
        <authorList>
            <person name="Bu L."/>
            <person name="Lu L."/>
            <person name="Laidemitt M.R."/>
            <person name="Zhang S.M."/>
            <person name="Mutuku M."/>
            <person name="Mkoji G."/>
            <person name="Steinauer M."/>
            <person name="Loker E.S."/>
        </authorList>
    </citation>
    <scope>NUCLEOTIDE SEQUENCE</scope>
    <source>
        <strain evidence="1">KasaAsao</strain>
    </source>
</reference>
<dbReference type="Proteomes" id="UP001233172">
    <property type="component" value="Unassembled WGS sequence"/>
</dbReference>